<accession>A0AAF1BDF5</accession>
<evidence type="ECO:0000259" key="1">
    <source>
        <dbReference type="Pfam" id="PF04937"/>
    </source>
</evidence>
<organism evidence="2 3">
    <name type="scientific">Daucus carota subsp. sativus</name>
    <name type="common">Carrot</name>
    <dbReference type="NCBI Taxonomy" id="79200"/>
    <lineage>
        <taxon>Eukaryota</taxon>
        <taxon>Viridiplantae</taxon>
        <taxon>Streptophyta</taxon>
        <taxon>Embryophyta</taxon>
        <taxon>Tracheophyta</taxon>
        <taxon>Spermatophyta</taxon>
        <taxon>Magnoliopsida</taxon>
        <taxon>eudicotyledons</taxon>
        <taxon>Gunneridae</taxon>
        <taxon>Pentapetalae</taxon>
        <taxon>asterids</taxon>
        <taxon>campanulids</taxon>
        <taxon>Apiales</taxon>
        <taxon>Apiaceae</taxon>
        <taxon>Apioideae</taxon>
        <taxon>Scandiceae</taxon>
        <taxon>Daucinae</taxon>
        <taxon>Daucus</taxon>
        <taxon>Daucus sect. Daucus</taxon>
    </lineage>
</organism>
<dbReference type="InterPro" id="IPR007021">
    <property type="entry name" value="DUF659"/>
</dbReference>
<feature type="domain" description="DUF659" evidence="1">
    <location>
        <begin position="65"/>
        <end position="187"/>
    </location>
</feature>
<dbReference type="Pfam" id="PF04937">
    <property type="entry name" value="DUF659"/>
    <property type="match status" value="1"/>
</dbReference>
<dbReference type="PANTHER" id="PTHR32166">
    <property type="entry name" value="OSJNBA0013A04.12 PROTEIN"/>
    <property type="match status" value="1"/>
</dbReference>
<keyword evidence="3" id="KW-1185">Reference proteome</keyword>
<reference evidence="2" key="2">
    <citation type="submission" date="2022-03" db="EMBL/GenBank/DDBJ databases">
        <title>Draft title - Genomic analysis of global carrot germplasm unveils the trajectory of domestication and the origin of high carotenoid orange carrot.</title>
        <authorList>
            <person name="Iorizzo M."/>
            <person name="Ellison S."/>
            <person name="Senalik D."/>
            <person name="Macko-Podgorni A."/>
            <person name="Grzebelus D."/>
            <person name="Bostan H."/>
            <person name="Rolling W."/>
            <person name="Curaba J."/>
            <person name="Simon P."/>
        </authorList>
    </citation>
    <scope>NUCLEOTIDE SEQUENCE</scope>
    <source>
        <tissue evidence="2">Leaf</tissue>
    </source>
</reference>
<evidence type="ECO:0000313" key="2">
    <source>
        <dbReference type="EMBL" id="WOH13928.1"/>
    </source>
</evidence>
<protein>
    <recommendedName>
        <fullName evidence="1">DUF659 domain-containing protein</fullName>
    </recommendedName>
</protein>
<dbReference type="SUPFAM" id="SSF53098">
    <property type="entry name" value="Ribonuclease H-like"/>
    <property type="match status" value="1"/>
</dbReference>
<evidence type="ECO:0000313" key="3">
    <source>
        <dbReference type="Proteomes" id="UP000077755"/>
    </source>
</evidence>
<dbReference type="AlphaFoldDB" id="A0AAF1BDF5"/>
<dbReference type="Proteomes" id="UP000077755">
    <property type="component" value="Chromosome 9"/>
</dbReference>
<dbReference type="PANTHER" id="PTHR32166:SF74">
    <property type="entry name" value="OS05G0256350 PROTEIN"/>
    <property type="match status" value="1"/>
</dbReference>
<name>A0AAF1BDF5_DAUCS</name>
<dbReference type="EMBL" id="CP093351">
    <property type="protein sequence ID" value="WOH13928.1"/>
    <property type="molecule type" value="Genomic_DNA"/>
</dbReference>
<proteinExistence type="predicted"/>
<reference evidence="2" key="1">
    <citation type="journal article" date="2016" name="Nat. Genet.">
        <title>A high-quality carrot genome assembly provides new insights into carotenoid accumulation and asterid genome evolution.</title>
        <authorList>
            <person name="Iorizzo M."/>
            <person name="Ellison S."/>
            <person name="Senalik D."/>
            <person name="Zeng P."/>
            <person name="Satapoomin P."/>
            <person name="Huang J."/>
            <person name="Bowman M."/>
            <person name="Iovene M."/>
            <person name="Sanseverino W."/>
            <person name="Cavagnaro P."/>
            <person name="Yildiz M."/>
            <person name="Macko-Podgorni A."/>
            <person name="Moranska E."/>
            <person name="Grzebelus E."/>
            <person name="Grzebelus D."/>
            <person name="Ashrafi H."/>
            <person name="Zheng Z."/>
            <person name="Cheng S."/>
            <person name="Spooner D."/>
            <person name="Van Deynze A."/>
            <person name="Simon P."/>
        </authorList>
    </citation>
    <scope>NUCLEOTIDE SEQUENCE</scope>
    <source>
        <tissue evidence="2">Leaf</tissue>
    </source>
</reference>
<dbReference type="InterPro" id="IPR012337">
    <property type="entry name" value="RNaseH-like_sf"/>
</dbReference>
<gene>
    <name evidence="2" type="ORF">DCAR_0933441</name>
</gene>
<sequence>MIECLELNKCNFIALLFKRRTNEVHTYLAHWVYGSGVSFNSINNDSFRRLVEAVGQFGPRYKPATQKQEDEWNDGCCSVMTDAWSDRKKRIIMNLCLNYKIGTKAHPGKYEKYICDYVDKWIDNTRRKNVIQVVTDNATNNFVAARFLKQKRPRIFWSACAAHTLNLVLEAIGMFNLNKCVIDKANSLTIYIYAHHKTLALMRKFTKKRDIVRSGVTRSASSFLTLESMLEKQESLKYIFMSGEWSGCRWATQPKGMEAYNTIVSQFFWTNLSFCVEIFKPLVKLLRLVAGNLRSSMGFIYSELKNTKKQVIRICKEVKEIYIPIMYIIDSKIKD</sequence>